<evidence type="ECO:0000313" key="1">
    <source>
        <dbReference type="EMBL" id="ONU76354.1"/>
    </source>
</evidence>
<sequence>MNFKIAISIGFKSFHIEVSAILGFSLTNEFICYSPEIQPCGIGYSNFANFLLVVCMVEATQEVDLKLTMKSLGVQIGYFVD</sequence>
<name>A0A1V2VU35_9BURK</name>
<gene>
    <name evidence="1" type="ORF">A8E72_34135</name>
</gene>
<comment type="caution">
    <text evidence="1">The sequence shown here is derived from an EMBL/GenBank/DDBJ whole genome shotgun (WGS) entry which is preliminary data.</text>
</comment>
<dbReference type="Proteomes" id="UP000188543">
    <property type="component" value="Unassembled WGS sequence"/>
</dbReference>
<accession>A0A1V2VU35</accession>
<protein>
    <submittedName>
        <fullName evidence="1">Uncharacterized protein</fullName>
    </submittedName>
</protein>
<evidence type="ECO:0000313" key="2">
    <source>
        <dbReference type="Proteomes" id="UP000188543"/>
    </source>
</evidence>
<dbReference type="EMBL" id="MUTJ01000100">
    <property type="protein sequence ID" value="ONU76354.1"/>
    <property type="molecule type" value="Genomic_DNA"/>
</dbReference>
<proteinExistence type="predicted"/>
<reference evidence="1 2" key="1">
    <citation type="submission" date="2016-08" db="EMBL/GenBank/DDBJ databases">
        <authorList>
            <person name="Seilhamer J.J."/>
        </authorList>
    </citation>
    <scope>NUCLEOTIDE SEQUENCE [LARGE SCALE GENOMIC DNA]</scope>
    <source>
        <strain evidence="1 2">VC14762</strain>
    </source>
</reference>
<organism evidence="1 2">
    <name type="scientific">Burkholderia cenocepacia</name>
    <dbReference type="NCBI Taxonomy" id="95486"/>
    <lineage>
        <taxon>Bacteria</taxon>
        <taxon>Pseudomonadati</taxon>
        <taxon>Pseudomonadota</taxon>
        <taxon>Betaproteobacteria</taxon>
        <taxon>Burkholderiales</taxon>
        <taxon>Burkholderiaceae</taxon>
        <taxon>Burkholderia</taxon>
        <taxon>Burkholderia cepacia complex</taxon>
    </lineage>
</organism>
<dbReference type="AlphaFoldDB" id="A0A1V2VU35"/>